<evidence type="ECO:0000256" key="6">
    <source>
        <dbReference type="ARBA" id="ARBA00023277"/>
    </source>
</evidence>
<evidence type="ECO:0000256" key="7">
    <source>
        <dbReference type="ARBA" id="ARBA00024331"/>
    </source>
</evidence>
<feature type="binding site" evidence="10">
    <location>
        <begin position="188"/>
        <end position="190"/>
    </location>
    <ligand>
        <name>substrate</name>
    </ligand>
</feature>
<dbReference type="PIRSF" id="PIRSF004532">
    <property type="entry name" value="GlpX"/>
    <property type="match status" value="1"/>
</dbReference>
<dbReference type="GO" id="GO:0006094">
    <property type="term" value="P:gluconeogenesis"/>
    <property type="evidence" value="ECO:0007669"/>
    <property type="project" value="InterPro"/>
</dbReference>
<organism evidence="11 12">
    <name type="scientific">Anaerovirgula multivorans</name>
    <dbReference type="NCBI Taxonomy" id="312168"/>
    <lineage>
        <taxon>Bacteria</taxon>
        <taxon>Bacillati</taxon>
        <taxon>Bacillota</taxon>
        <taxon>Clostridia</taxon>
        <taxon>Peptostreptococcales</taxon>
        <taxon>Natronincolaceae</taxon>
        <taxon>Anaerovirgula</taxon>
    </lineage>
</organism>
<dbReference type="FunFam" id="3.40.190.90:FF:000001">
    <property type="entry name" value="Fructose-1,6-bisphosphatase"/>
    <property type="match status" value="1"/>
</dbReference>
<protein>
    <recommendedName>
        <fullName evidence="8">Fructose-1,6-bisphosphatase</fullName>
    </recommendedName>
</protein>
<dbReference type="Pfam" id="PF03320">
    <property type="entry name" value="FBPase_glpX"/>
    <property type="match status" value="1"/>
</dbReference>
<evidence type="ECO:0000256" key="1">
    <source>
        <dbReference type="ARBA" id="ARBA00001273"/>
    </source>
</evidence>
<dbReference type="PANTHER" id="PTHR30447">
    <property type="entry name" value="FRUCTOSE-1,6-BISPHOSPHATASE CLASS 2"/>
    <property type="match status" value="1"/>
</dbReference>
<keyword evidence="6 8" id="KW-0119">Carbohydrate metabolism</keyword>
<comment type="similarity">
    <text evidence="2 8">Belongs to the FBPase class 2 family.</text>
</comment>
<keyword evidence="4" id="KW-0378">Hydrolase</keyword>
<comment type="pathway">
    <text evidence="7">Carbohydrate biosynthesis.</text>
</comment>
<dbReference type="InterPro" id="IPR004464">
    <property type="entry name" value="FBPase_class-2/SBPase"/>
</dbReference>
<feature type="binding site" evidence="9">
    <location>
        <position position="33"/>
    </location>
    <ligand>
        <name>Mn(2+)</name>
        <dbReference type="ChEBI" id="CHEBI:29035"/>
        <label>1</label>
    </ligand>
</feature>
<dbReference type="GO" id="GO:0006071">
    <property type="term" value="P:glycerol metabolic process"/>
    <property type="evidence" value="ECO:0007669"/>
    <property type="project" value="InterPro"/>
</dbReference>
<comment type="catalytic activity">
    <reaction evidence="1">
        <text>beta-D-fructose 1,6-bisphosphate + H2O = beta-D-fructose 6-phosphate + phosphate</text>
        <dbReference type="Rhea" id="RHEA:11064"/>
        <dbReference type="ChEBI" id="CHEBI:15377"/>
        <dbReference type="ChEBI" id="CHEBI:32966"/>
        <dbReference type="ChEBI" id="CHEBI:43474"/>
        <dbReference type="ChEBI" id="CHEBI:57634"/>
        <dbReference type="EC" id="3.1.3.11"/>
    </reaction>
</comment>
<evidence type="ECO:0000313" key="12">
    <source>
        <dbReference type="Proteomes" id="UP000198304"/>
    </source>
</evidence>
<sequence length="338" mass="35846">MDRSLSLELVRVTETAALASAAYMGRGDKEGADQAAVDGMRSTFASLSIKGTVVIGEGELDEAPMLYIGEEVGCGEGEEVEVDIAVDPLEGTNLIAKGLPNAIAVVAIAPKGCLLHAPDTYMQKIAVGPKAKGAVDIKAPVKQNLEAVAKALDKNIEDVTVIIQDRPRHEEMIKEIREAGARIKLFSDGDVAAALATGFEETGVDIMMGIGGAPEGVITAVALKCLGGDMQGILHPMSGEEVARCREMGLSEADVKKVLSLDELVSSDDCFFAATGITHGDLLKGVVYLGNNRAQTHSVVMRGETGTIRFVEAIHRLDKSETIVDVLKKHQSFMFNDK</sequence>
<feature type="binding site" evidence="9">
    <location>
        <position position="215"/>
    </location>
    <ligand>
        <name>Mn(2+)</name>
        <dbReference type="ChEBI" id="CHEBI:29035"/>
        <label>2</label>
    </ligand>
</feature>
<proteinExistence type="inferred from homology"/>
<evidence type="ECO:0000256" key="8">
    <source>
        <dbReference type="PIRNR" id="PIRNR004532"/>
    </source>
</evidence>
<name>A0A239G638_9FIRM</name>
<evidence type="ECO:0000256" key="10">
    <source>
        <dbReference type="PIRSR" id="PIRSR004532-2"/>
    </source>
</evidence>
<dbReference type="Gene3D" id="3.40.190.90">
    <property type="match status" value="1"/>
</dbReference>
<evidence type="ECO:0000313" key="11">
    <source>
        <dbReference type="EMBL" id="SNS63504.1"/>
    </source>
</evidence>
<feature type="binding site" evidence="10">
    <location>
        <position position="212"/>
    </location>
    <ligand>
        <name>substrate</name>
    </ligand>
</feature>
<keyword evidence="5 9" id="KW-0464">Manganese</keyword>
<dbReference type="AlphaFoldDB" id="A0A239G638"/>
<accession>A0A239G638</accession>
<dbReference type="SUPFAM" id="SSF56655">
    <property type="entry name" value="Carbohydrate phosphatase"/>
    <property type="match status" value="1"/>
</dbReference>
<dbReference type="PANTHER" id="PTHR30447:SF0">
    <property type="entry name" value="FRUCTOSE-1,6-BISPHOSPHATASE 1 CLASS 2-RELATED"/>
    <property type="match status" value="1"/>
</dbReference>
<dbReference type="CDD" id="cd01516">
    <property type="entry name" value="FBPase_glpX"/>
    <property type="match status" value="1"/>
</dbReference>
<feature type="binding site" evidence="9">
    <location>
        <position position="90"/>
    </location>
    <ligand>
        <name>Mn(2+)</name>
        <dbReference type="ChEBI" id="CHEBI:29035"/>
        <label>2</label>
    </ligand>
</feature>
<comment type="cofactor">
    <cofactor evidence="9">
        <name>Mn(2+)</name>
        <dbReference type="ChEBI" id="CHEBI:29035"/>
    </cofactor>
</comment>
<dbReference type="RefSeq" id="WP_089283689.1">
    <property type="nucleotide sequence ID" value="NZ_FZOJ01000015.1"/>
</dbReference>
<evidence type="ECO:0000256" key="4">
    <source>
        <dbReference type="ARBA" id="ARBA00022801"/>
    </source>
</evidence>
<feature type="binding site" evidence="10">
    <location>
        <begin position="90"/>
        <end position="92"/>
    </location>
    <ligand>
        <name>substrate</name>
    </ligand>
</feature>
<evidence type="ECO:0000256" key="2">
    <source>
        <dbReference type="ARBA" id="ARBA00008989"/>
    </source>
</evidence>
<dbReference type="NCBIfam" id="TIGR00330">
    <property type="entry name" value="glpX"/>
    <property type="match status" value="1"/>
</dbReference>
<reference evidence="11 12" key="1">
    <citation type="submission" date="2017-06" db="EMBL/GenBank/DDBJ databases">
        <authorList>
            <person name="Kim H.J."/>
            <person name="Triplett B.A."/>
        </authorList>
    </citation>
    <scope>NUCLEOTIDE SEQUENCE [LARGE SCALE GENOMIC DNA]</scope>
    <source>
        <strain evidence="11 12">SCA</strain>
    </source>
</reference>
<feature type="binding site" evidence="10">
    <location>
        <begin position="166"/>
        <end position="168"/>
    </location>
    <ligand>
        <name>substrate</name>
    </ligand>
</feature>
<dbReference type="OrthoDB" id="9779353at2"/>
<feature type="binding site" evidence="10">
    <location>
        <position position="121"/>
    </location>
    <ligand>
        <name>substrate</name>
    </ligand>
</feature>
<dbReference type="GO" id="GO:0030388">
    <property type="term" value="P:fructose 1,6-bisphosphate metabolic process"/>
    <property type="evidence" value="ECO:0007669"/>
    <property type="project" value="TreeGrafter"/>
</dbReference>
<evidence type="ECO:0000256" key="3">
    <source>
        <dbReference type="ARBA" id="ARBA00022723"/>
    </source>
</evidence>
<evidence type="ECO:0000256" key="5">
    <source>
        <dbReference type="ARBA" id="ARBA00023211"/>
    </source>
</evidence>
<keyword evidence="3 9" id="KW-0479">Metal-binding</keyword>
<feature type="binding site" evidence="9">
    <location>
        <position position="87"/>
    </location>
    <ligand>
        <name>Mn(2+)</name>
        <dbReference type="ChEBI" id="CHEBI:29035"/>
        <label>2</label>
    </ligand>
</feature>
<dbReference type="GO" id="GO:0005829">
    <property type="term" value="C:cytosol"/>
    <property type="evidence" value="ECO:0007669"/>
    <property type="project" value="TreeGrafter"/>
</dbReference>
<dbReference type="EMBL" id="FZOJ01000015">
    <property type="protein sequence ID" value="SNS63504.1"/>
    <property type="molecule type" value="Genomic_DNA"/>
</dbReference>
<dbReference type="GO" id="GO:0042132">
    <property type="term" value="F:fructose 1,6-bisphosphate 1-phosphatase activity"/>
    <property type="evidence" value="ECO:0007669"/>
    <property type="project" value="UniProtKB-EC"/>
</dbReference>
<feature type="binding site" evidence="9">
    <location>
        <position position="57"/>
    </location>
    <ligand>
        <name>Mn(2+)</name>
        <dbReference type="ChEBI" id="CHEBI:29035"/>
        <label>1</label>
    </ligand>
</feature>
<dbReference type="GO" id="GO:0046872">
    <property type="term" value="F:metal ion binding"/>
    <property type="evidence" value="ECO:0007669"/>
    <property type="project" value="UniProtKB-KW"/>
</dbReference>
<evidence type="ECO:0000256" key="9">
    <source>
        <dbReference type="PIRSR" id="PIRSR004532-1"/>
    </source>
</evidence>
<dbReference type="Gene3D" id="3.30.540.10">
    <property type="entry name" value="Fructose-1,6-Bisphosphatase, subunit A, domain 1"/>
    <property type="match status" value="1"/>
</dbReference>
<dbReference type="Proteomes" id="UP000198304">
    <property type="component" value="Unassembled WGS sequence"/>
</dbReference>
<gene>
    <name evidence="11" type="ORF">SAMN05446037_101540</name>
</gene>
<keyword evidence="12" id="KW-1185">Reference proteome</keyword>